<accession>A0AAW3WWI2</accession>
<dbReference type="AlphaFoldDB" id="A0AAW3WWI2"/>
<evidence type="ECO:0000313" key="2">
    <source>
        <dbReference type="Proteomes" id="UP000659084"/>
    </source>
</evidence>
<organism evidence="1 2">
    <name type="scientific">Serratia fonticola</name>
    <dbReference type="NCBI Taxonomy" id="47917"/>
    <lineage>
        <taxon>Bacteria</taxon>
        <taxon>Pseudomonadati</taxon>
        <taxon>Pseudomonadota</taxon>
        <taxon>Gammaproteobacteria</taxon>
        <taxon>Enterobacterales</taxon>
        <taxon>Yersiniaceae</taxon>
        <taxon>Serratia</taxon>
    </lineage>
</organism>
<reference evidence="1" key="1">
    <citation type="submission" date="2020-08" db="EMBL/GenBank/DDBJ databases">
        <title>Food and environmental bacterial isolates.</title>
        <authorList>
            <person name="Richter L."/>
            <person name="Du Plessis E.M."/>
            <person name="Duvenage S."/>
            <person name="Allam M."/>
            <person name="Korsten L."/>
        </authorList>
    </citation>
    <scope>NUCLEOTIDE SEQUENCE</scope>
    <source>
        <strain evidence="1">UPMP2127</strain>
    </source>
</reference>
<dbReference type="RefSeq" id="WP_179251417.1">
    <property type="nucleotide sequence ID" value="NZ_JACBIV010000001.1"/>
</dbReference>
<dbReference type="InterPro" id="IPR009752">
    <property type="entry name" value="Phage_Mu_GpJ"/>
</dbReference>
<protein>
    <submittedName>
        <fullName evidence="1">DUF1320 domain-containing protein</fullName>
    </submittedName>
</protein>
<dbReference type="Pfam" id="PF07030">
    <property type="entry name" value="Phage_Mu_Gp36"/>
    <property type="match status" value="1"/>
</dbReference>
<evidence type="ECO:0000313" key="1">
    <source>
        <dbReference type="EMBL" id="MBC3215660.1"/>
    </source>
</evidence>
<sequence>MGYCTLDDLISDFGEDEIIRLSDRSRPPTKQIDPVVVEKAITDATNEINMYFEARNLLPLASVPPVLVRIAGDITRYYLYTNPSADHPVTLRYKDRCSQLAKVANGTLSLGLNAEGEPVDPQGTVEFTAGENMFSRPGGGLW</sequence>
<dbReference type="EMBL" id="JACNYO010000052">
    <property type="protein sequence ID" value="MBC3215660.1"/>
    <property type="molecule type" value="Genomic_DNA"/>
</dbReference>
<comment type="caution">
    <text evidence="1">The sequence shown here is derived from an EMBL/GenBank/DDBJ whole genome shotgun (WGS) entry which is preliminary data.</text>
</comment>
<proteinExistence type="predicted"/>
<name>A0AAW3WWI2_SERFO</name>
<gene>
    <name evidence="1" type="ORF">H8J20_26360</name>
</gene>
<dbReference type="Proteomes" id="UP000659084">
    <property type="component" value="Unassembled WGS sequence"/>
</dbReference>